<dbReference type="SUPFAM" id="SSF50249">
    <property type="entry name" value="Nucleic acid-binding proteins"/>
    <property type="match status" value="1"/>
</dbReference>
<evidence type="ECO:0008006" key="4">
    <source>
        <dbReference type="Google" id="ProtNLM"/>
    </source>
</evidence>
<dbReference type="AlphaFoldDB" id="A0A444ZZM4"/>
<dbReference type="Proteomes" id="UP000289738">
    <property type="component" value="Chromosome B03"/>
</dbReference>
<dbReference type="EMBL" id="SDMP01000013">
    <property type="protein sequence ID" value="RYR19612.1"/>
    <property type="molecule type" value="Genomic_DNA"/>
</dbReference>
<feature type="region of interest" description="Disordered" evidence="1">
    <location>
        <begin position="237"/>
        <end position="268"/>
    </location>
</feature>
<evidence type="ECO:0000313" key="2">
    <source>
        <dbReference type="EMBL" id="RYR19612.1"/>
    </source>
</evidence>
<organism evidence="2 3">
    <name type="scientific">Arachis hypogaea</name>
    <name type="common">Peanut</name>
    <dbReference type="NCBI Taxonomy" id="3818"/>
    <lineage>
        <taxon>Eukaryota</taxon>
        <taxon>Viridiplantae</taxon>
        <taxon>Streptophyta</taxon>
        <taxon>Embryophyta</taxon>
        <taxon>Tracheophyta</taxon>
        <taxon>Spermatophyta</taxon>
        <taxon>Magnoliopsida</taxon>
        <taxon>eudicotyledons</taxon>
        <taxon>Gunneridae</taxon>
        <taxon>Pentapetalae</taxon>
        <taxon>rosids</taxon>
        <taxon>fabids</taxon>
        <taxon>Fabales</taxon>
        <taxon>Fabaceae</taxon>
        <taxon>Papilionoideae</taxon>
        <taxon>50 kb inversion clade</taxon>
        <taxon>dalbergioids sensu lato</taxon>
        <taxon>Dalbergieae</taxon>
        <taxon>Pterocarpus clade</taxon>
        <taxon>Arachis</taxon>
    </lineage>
</organism>
<feature type="compositionally biased region" description="Basic and acidic residues" evidence="1">
    <location>
        <begin position="237"/>
        <end position="254"/>
    </location>
</feature>
<dbReference type="CDD" id="cd04481">
    <property type="entry name" value="RPA1_DBD_B_like"/>
    <property type="match status" value="1"/>
</dbReference>
<name>A0A444ZZM4_ARAHY</name>
<evidence type="ECO:0000313" key="3">
    <source>
        <dbReference type="Proteomes" id="UP000289738"/>
    </source>
</evidence>
<keyword evidence="3" id="KW-1185">Reference proteome</keyword>
<gene>
    <name evidence="2" type="ORF">Ahy_B03g064446</name>
</gene>
<sequence length="268" mass="30997">MAVHVHKIVEINPTVENLCVRIRVIRLWILPSYENSPLPYSIEMKKHVSVKMAFVSQFVNLLKEKISYQTRYFGVGLNVGNFKITHQDIPRYEFNFVSFDTLNAPEFDYTFLVDVIRYVDGIESAITLEKDDKKIIECVFFGKYAHELNTFLGLGNKNGAVVVLQFARVKIFNEKIVLQNSMYGTKIFFNLEDENEIRRRRSKEAQNKLKRRKKSFGAHFEVGAHFGGLGHAFKSVAHDQIKEEKRGPKEEKRSSKQGARAQSSCREL</sequence>
<dbReference type="Gene3D" id="2.40.50.140">
    <property type="entry name" value="Nucleic acid-binding proteins"/>
    <property type="match status" value="1"/>
</dbReference>
<accession>A0A444ZZM4</accession>
<evidence type="ECO:0000256" key="1">
    <source>
        <dbReference type="SAM" id="MobiDB-lite"/>
    </source>
</evidence>
<reference evidence="2 3" key="1">
    <citation type="submission" date="2019-01" db="EMBL/GenBank/DDBJ databases">
        <title>Sequencing of cultivated peanut Arachis hypogaea provides insights into genome evolution and oil improvement.</title>
        <authorList>
            <person name="Chen X."/>
        </authorList>
    </citation>
    <scope>NUCLEOTIDE SEQUENCE [LARGE SCALE GENOMIC DNA]</scope>
    <source>
        <strain evidence="3">cv. Fuhuasheng</strain>
        <tissue evidence="2">Leaves</tissue>
    </source>
</reference>
<proteinExistence type="predicted"/>
<dbReference type="InterPro" id="IPR012340">
    <property type="entry name" value="NA-bd_OB-fold"/>
</dbReference>
<comment type="caution">
    <text evidence="2">The sequence shown here is derived from an EMBL/GenBank/DDBJ whole genome shotgun (WGS) entry which is preliminary data.</text>
</comment>
<protein>
    <recommendedName>
        <fullName evidence="4">DUF223 domain-containing protein</fullName>
    </recommendedName>
</protein>